<dbReference type="Gene3D" id="3.40.50.300">
    <property type="entry name" value="P-loop containing nucleotide triphosphate hydrolases"/>
    <property type="match status" value="1"/>
</dbReference>
<dbReference type="Gene3D" id="1.10.8.60">
    <property type="match status" value="1"/>
</dbReference>
<feature type="domain" description="Hda lid" evidence="1">
    <location>
        <begin position="205"/>
        <end position="269"/>
    </location>
</feature>
<reference evidence="2 3" key="1">
    <citation type="submission" date="2020-09" db="EMBL/GenBank/DDBJ databases">
        <title>Genome sequences of Mycetohabitans spp.</title>
        <authorList>
            <person name="Carter M.E."/>
            <person name="Carpenter S.C.D."/>
            <person name="Bogdanove A.J."/>
        </authorList>
    </citation>
    <scope>NUCLEOTIDE SEQUENCE [LARGE SCALE GENOMIC DNA]</scope>
    <source>
        <strain evidence="2 3">B12</strain>
    </source>
</reference>
<keyword evidence="3" id="KW-1185">Reference proteome</keyword>
<dbReference type="PANTHER" id="PTHR30050">
    <property type="entry name" value="CHROMOSOMAL REPLICATION INITIATOR PROTEIN DNAA"/>
    <property type="match status" value="1"/>
</dbReference>
<dbReference type="SUPFAM" id="SSF52540">
    <property type="entry name" value="P-loop containing nucleoside triphosphate hydrolases"/>
    <property type="match status" value="1"/>
</dbReference>
<sequence length="274" mass="29417">MARAREARGKVGKIAILPDASVPTARSRQNRIPGPLSPVLTSSAFHRQLTLDLGTPPPKTFENFFAGAHAELVARLAGLDAALAAGPVADRTFYVWGDAGSGRSHLLQALVAGASSGRARFVAPLSPLSAFGYDPRVAIYAVDDVDQLADAQQIALFNLFNEVRASPGSALVATGNAAPLHLAVREDLRTRLGWGLVFHLGALTDEGKAAVLKHAARERGLTLADDVPAWLLTHYHRDMPSLMRVLDELDRFALEHKRAVTLPLLRAMLADSFK</sequence>
<gene>
    <name evidence="2" type="primary">hda</name>
    <name evidence="2" type="ORF">IHE29_12975</name>
</gene>
<dbReference type="Pfam" id="PF22688">
    <property type="entry name" value="Hda_lid"/>
    <property type="match status" value="1"/>
</dbReference>
<dbReference type="Proteomes" id="UP001493153">
    <property type="component" value="Chromosome"/>
</dbReference>
<organism evidence="2 3">
    <name type="scientific">Mycetohabitans rhizoxinica</name>
    <dbReference type="NCBI Taxonomy" id="412963"/>
    <lineage>
        <taxon>Bacteria</taxon>
        <taxon>Pseudomonadati</taxon>
        <taxon>Pseudomonadota</taxon>
        <taxon>Betaproteobacteria</taxon>
        <taxon>Burkholderiales</taxon>
        <taxon>Burkholderiaceae</taxon>
        <taxon>Mycetohabitans</taxon>
    </lineage>
</organism>
<evidence type="ECO:0000313" key="2">
    <source>
        <dbReference type="EMBL" id="WXK40123.1"/>
    </source>
</evidence>
<evidence type="ECO:0000259" key="1">
    <source>
        <dbReference type="Pfam" id="PF22688"/>
    </source>
</evidence>
<protein>
    <submittedName>
        <fullName evidence="2">DnaA regulatory inactivator Hda</fullName>
    </submittedName>
</protein>
<dbReference type="InterPro" id="IPR055199">
    <property type="entry name" value="Hda_lid"/>
</dbReference>
<accession>A0ABZ2Q1F3</accession>
<dbReference type="PANTHER" id="PTHR30050:SF5">
    <property type="entry name" value="DNAA REGULATORY INACTIVATOR HDA"/>
    <property type="match status" value="1"/>
</dbReference>
<name>A0ABZ2Q1F3_9BURK</name>
<dbReference type="InterPro" id="IPR017788">
    <property type="entry name" value="Hda"/>
</dbReference>
<proteinExistence type="predicted"/>
<dbReference type="NCBIfam" id="TIGR03420">
    <property type="entry name" value="DnaA_homol_Hda"/>
    <property type="match status" value="1"/>
</dbReference>
<dbReference type="EMBL" id="CP062176">
    <property type="protein sequence ID" value="WXK40123.1"/>
    <property type="molecule type" value="Genomic_DNA"/>
</dbReference>
<evidence type="ECO:0000313" key="3">
    <source>
        <dbReference type="Proteomes" id="UP001493153"/>
    </source>
</evidence>
<dbReference type="InterPro" id="IPR027417">
    <property type="entry name" value="P-loop_NTPase"/>
</dbReference>